<dbReference type="Pfam" id="PF21724">
    <property type="entry name" value="DUF6861"/>
    <property type="match status" value="1"/>
</dbReference>
<organism evidence="2 3">
    <name type="scientific">Janthinobacterium svalbardensis</name>
    <dbReference type="NCBI Taxonomy" id="368607"/>
    <lineage>
        <taxon>Bacteria</taxon>
        <taxon>Pseudomonadati</taxon>
        <taxon>Pseudomonadota</taxon>
        <taxon>Betaproteobacteria</taxon>
        <taxon>Burkholderiales</taxon>
        <taxon>Oxalobacteraceae</taxon>
        <taxon>Janthinobacterium</taxon>
    </lineage>
</organism>
<dbReference type="RefSeq" id="WP_096233724.1">
    <property type="nucleotide sequence ID" value="NZ_CP023422.1"/>
</dbReference>
<dbReference type="InterPro" id="IPR049195">
    <property type="entry name" value="Tre1-like_N"/>
</dbReference>
<dbReference type="KEGG" id="jsv:CNX70_04400"/>
<evidence type="ECO:0000313" key="3">
    <source>
        <dbReference type="Proteomes" id="UP000218437"/>
    </source>
</evidence>
<dbReference type="Proteomes" id="UP000218437">
    <property type="component" value="Chromosome"/>
</dbReference>
<proteinExistence type="predicted"/>
<accession>A0A290WS79</accession>
<gene>
    <name evidence="2" type="ORF">CNX70_04400</name>
</gene>
<feature type="domain" description="NAD(+)--protein-arginine ADP-ribosyltransferase Tre1-like N-terminal" evidence="1">
    <location>
        <begin position="117"/>
        <end position="218"/>
    </location>
</feature>
<protein>
    <recommendedName>
        <fullName evidence="1">NAD(+)--protein-arginine ADP-ribosyltransferase Tre1-like N-terminal domain-containing protein</fullName>
    </recommendedName>
</protein>
<dbReference type="AlphaFoldDB" id="A0A290WS79"/>
<name>A0A290WS79_9BURK</name>
<evidence type="ECO:0000259" key="1">
    <source>
        <dbReference type="Pfam" id="PF21724"/>
    </source>
</evidence>
<dbReference type="EMBL" id="CP023422">
    <property type="protein sequence ID" value="ATD59518.1"/>
    <property type="molecule type" value="Genomic_DNA"/>
</dbReference>
<keyword evidence="3" id="KW-1185">Reference proteome</keyword>
<sequence length="530" mass="58849">MTILPYDRSRLHAMLVALDQQTERDLRRHLLHARHDAAVLMRAENRSRRVLQALDYAKDPALKRLRLQFPQVDIATIWPQLSEICHDVALCLGMATLASQAALEALLAQVFNAGAMGKSMLAGLRDAGSTYRMGLGKLWGADPAHARFVVSDLHRPAPHASMVAADFAHGHALAVTAMLRSVSLGLRHGSMRRQAILGAAMHNARLGPKVAMWLARNELALARHPSLQARTAAIETAPAMLAHTAPATAVKGVVANANKVARDMEILRFYAAQGNREAYWNYLAAGGDRYARLALGVVRNDTISGVIANGYAQMRADQLGRVMSERDWHQFGIELMRADLGYREKYLPNSMALGKIAPLSVEDVARYHTVIFKEFLLDSEAWTAHVPLSPYLDAHDVAGAEKVWQAMLDERFYVNASRVLRSEGRALLNGVNSMEHAAWLGKIGVLTSGYALDPFQAYADADKIGSWRYANGAWSRMHFDYPATMDGSFGMDMAPERLRKQLDLDRLFRLERLRPMDKHPQDLSHLMPGK</sequence>
<evidence type="ECO:0000313" key="2">
    <source>
        <dbReference type="EMBL" id="ATD59518.1"/>
    </source>
</evidence>
<reference evidence="2 3" key="1">
    <citation type="submission" date="2017-09" db="EMBL/GenBank/DDBJ databases">
        <title>Complete genome sequence of Janthinobacterium svalbardensis PAMC 27463.</title>
        <authorList>
            <person name="Cho Y.-J."/>
            <person name="Cho A."/>
            <person name="Kim O.-S."/>
            <person name="Lee J.-I."/>
        </authorList>
    </citation>
    <scope>NUCLEOTIDE SEQUENCE [LARGE SCALE GENOMIC DNA]</scope>
    <source>
        <strain evidence="2 3">PAMC 27463</strain>
    </source>
</reference>